<evidence type="ECO:0000313" key="2">
    <source>
        <dbReference type="EMBL" id="GAA5201454.1"/>
    </source>
</evidence>
<name>A0ABP9SRM8_9MICC</name>
<gene>
    <name evidence="2" type="ORF">GCM10023346_45860</name>
</gene>
<feature type="compositionally biased region" description="Basic and acidic residues" evidence="1">
    <location>
        <begin position="1"/>
        <end position="25"/>
    </location>
</feature>
<evidence type="ECO:0000256" key="1">
    <source>
        <dbReference type="SAM" id="MobiDB-lite"/>
    </source>
</evidence>
<dbReference type="Proteomes" id="UP001500200">
    <property type="component" value="Unassembled WGS sequence"/>
</dbReference>
<comment type="caution">
    <text evidence="2">The sequence shown here is derived from an EMBL/GenBank/DDBJ whole genome shotgun (WGS) entry which is preliminary data.</text>
</comment>
<dbReference type="EMBL" id="BAABKK010000035">
    <property type="protein sequence ID" value="GAA5201454.1"/>
    <property type="molecule type" value="Genomic_DNA"/>
</dbReference>
<sequence>MPPLGGKKEPGRNDGHRDDQQRSWEDPLDATPVEVHKRDPPRAPPFPDEEPGDEESGDYEEDIDPHEAAAGPVEQVIKYYRCYGHGPKTLDILAKYGFGRPSFLHSALPAVDECPVKG</sequence>
<feature type="region of interest" description="Disordered" evidence="1">
    <location>
        <begin position="1"/>
        <end position="71"/>
    </location>
</feature>
<feature type="compositionally biased region" description="Acidic residues" evidence="1">
    <location>
        <begin position="47"/>
        <end position="64"/>
    </location>
</feature>
<organism evidence="2 3">
    <name type="scientific">Arthrobacter gyeryongensis</name>
    <dbReference type="NCBI Taxonomy" id="1650592"/>
    <lineage>
        <taxon>Bacteria</taxon>
        <taxon>Bacillati</taxon>
        <taxon>Actinomycetota</taxon>
        <taxon>Actinomycetes</taxon>
        <taxon>Micrococcales</taxon>
        <taxon>Micrococcaceae</taxon>
        <taxon>Arthrobacter</taxon>
    </lineage>
</organism>
<protein>
    <submittedName>
        <fullName evidence="2">Uncharacterized protein</fullName>
    </submittedName>
</protein>
<keyword evidence="3" id="KW-1185">Reference proteome</keyword>
<reference evidence="3" key="1">
    <citation type="journal article" date="2019" name="Int. J. Syst. Evol. Microbiol.">
        <title>The Global Catalogue of Microorganisms (GCM) 10K type strain sequencing project: providing services to taxonomists for standard genome sequencing and annotation.</title>
        <authorList>
            <consortium name="The Broad Institute Genomics Platform"/>
            <consortium name="The Broad Institute Genome Sequencing Center for Infectious Disease"/>
            <person name="Wu L."/>
            <person name="Ma J."/>
        </authorList>
    </citation>
    <scope>NUCLEOTIDE SEQUENCE [LARGE SCALE GENOMIC DNA]</scope>
    <source>
        <strain evidence="3">JCM 18514</strain>
    </source>
</reference>
<evidence type="ECO:0000313" key="3">
    <source>
        <dbReference type="Proteomes" id="UP001500200"/>
    </source>
</evidence>
<accession>A0ABP9SRM8</accession>
<proteinExistence type="predicted"/>